<dbReference type="InterPro" id="IPR023393">
    <property type="entry name" value="START-like_dom_sf"/>
</dbReference>
<dbReference type="EMBL" id="VGJX01000889">
    <property type="protein sequence ID" value="MBM3276163.1"/>
    <property type="molecule type" value="Genomic_DNA"/>
</dbReference>
<gene>
    <name evidence="1" type="ORF">FJZ00_13500</name>
</gene>
<dbReference type="Gene3D" id="3.30.530.20">
    <property type="match status" value="1"/>
</dbReference>
<proteinExistence type="predicted"/>
<evidence type="ECO:0000313" key="1">
    <source>
        <dbReference type="EMBL" id="MBM3276163.1"/>
    </source>
</evidence>
<accession>A0A937X6C3</accession>
<dbReference type="Proteomes" id="UP000703893">
    <property type="component" value="Unassembled WGS sequence"/>
</dbReference>
<sequence>MKDGSLGLRAVRLRWEWHLAASPAVLWPLVSDTNRMNRLAKMDPVHFEEKADPGGGAIRTGHARQIGIPVRWEEHPFEWHHGERFSVLRTFHTGPLRAYRNAVELLPEASGTHLVHTVEILPRTRLLDPIVRLEGRSLR</sequence>
<name>A0A937X6C3_9BACT</name>
<protein>
    <recommendedName>
        <fullName evidence="3">SRPBCC family protein</fullName>
    </recommendedName>
</protein>
<evidence type="ECO:0008006" key="3">
    <source>
        <dbReference type="Google" id="ProtNLM"/>
    </source>
</evidence>
<evidence type="ECO:0000313" key="2">
    <source>
        <dbReference type="Proteomes" id="UP000703893"/>
    </source>
</evidence>
<dbReference type="SUPFAM" id="SSF55961">
    <property type="entry name" value="Bet v1-like"/>
    <property type="match status" value="1"/>
</dbReference>
<reference evidence="1 2" key="1">
    <citation type="submission" date="2019-03" db="EMBL/GenBank/DDBJ databases">
        <title>Lake Tanganyika Metagenome-Assembled Genomes (MAGs).</title>
        <authorList>
            <person name="Tran P."/>
        </authorList>
    </citation>
    <scope>NUCLEOTIDE SEQUENCE [LARGE SCALE GENOMIC DNA]</scope>
    <source>
        <strain evidence="1">K_DeepCast_65m_m2_236</strain>
    </source>
</reference>
<comment type="caution">
    <text evidence="1">The sequence shown here is derived from an EMBL/GenBank/DDBJ whole genome shotgun (WGS) entry which is preliminary data.</text>
</comment>
<feature type="non-terminal residue" evidence="1">
    <location>
        <position position="139"/>
    </location>
</feature>
<organism evidence="1 2">
    <name type="scientific">Candidatus Tanganyikabacteria bacterium</name>
    <dbReference type="NCBI Taxonomy" id="2961651"/>
    <lineage>
        <taxon>Bacteria</taxon>
        <taxon>Bacillati</taxon>
        <taxon>Candidatus Sericytochromatia</taxon>
        <taxon>Candidatus Tanganyikabacteria</taxon>
    </lineage>
</organism>
<dbReference type="AlphaFoldDB" id="A0A937X6C3"/>